<keyword evidence="2" id="KW-1185">Reference proteome</keyword>
<comment type="caution">
    <text evidence="1">The sequence shown here is derived from an EMBL/GenBank/DDBJ whole genome shotgun (WGS) entry which is preliminary data.</text>
</comment>
<evidence type="ECO:0000313" key="1">
    <source>
        <dbReference type="EMBL" id="KAF2476448.1"/>
    </source>
</evidence>
<organism evidence="1 2">
    <name type="scientific">Lindgomyces ingoldianus</name>
    <dbReference type="NCBI Taxonomy" id="673940"/>
    <lineage>
        <taxon>Eukaryota</taxon>
        <taxon>Fungi</taxon>
        <taxon>Dikarya</taxon>
        <taxon>Ascomycota</taxon>
        <taxon>Pezizomycotina</taxon>
        <taxon>Dothideomycetes</taxon>
        <taxon>Pleosporomycetidae</taxon>
        <taxon>Pleosporales</taxon>
        <taxon>Lindgomycetaceae</taxon>
        <taxon>Lindgomyces</taxon>
    </lineage>
</organism>
<gene>
    <name evidence="1" type="ORF">BDR25DRAFT_66094</name>
</gene>
<evidence type="ECO:0000313" key="2">
    <source>
        <dbReference type="Proteomes" id="UP000799755"/>
    </source>
</evidence>
<name>A0ACB6RAU8_9PLEO</name>
<sequence length="273" mass="30961">MVGWKDMRSCRKFKTNAEREQKGSCMPNAHRIVFHSSDNVGSPFIVDPDVLNHTDMPRRVHVEFTSNSRRVSAYTLHDRIFIYLPMIWRIHPSGCDNECHLMKSVSPFSAAMPCGTPSAIQGCRLHISRLSNLKAYQQTHPHSIQILERRSIQSPPRAAKVDSLYFSHCHTNTVSRGLLVCLPALCTWAFTNLYPIVSTRYTSRKHDRLYPAQSLAPSVLERLHLRLVNLPIRSFYIPKPSLAIHVQPTGGLVNSCSAAKEYSFRSAHPPGKY</sequence>
<accession>A0ACB6RAU8</accession>
<dbReference type="EMBL" id="MU003494">
    <property type="protein sequence ID" value="KAF2476448.1"/>
    <property type="molecule type" value="Genomic_DNA"/>
</dbReference>
<protein>
    <submittedName>
        <fullName evidence="1">Uncharacterized protein</fullName>
    </submittedName>
</protein>
<reference evidence="1" key="1">
    <citation type="journal article" date="2020" name="Stud. Mycol.">
        <title>101 Dothideomycetes genomes: a test case for predicting lifestyles and emergence of pathogens.</title>
        <authorList>
            <person name="Haridas S."/>
            <person name="Albert R."/>
            <person name="Binder M."/>
            <person name="Bloem J."/>
            <person name="Labutti K."/>
            <person name="Salamov A."/>
            <person name="Andreopoulos B."/>
            <person name="Baker S."/>
            <person name="Barry K."/>
            <person name="Bills G."/>
            <person name="Bluhm B."/>
            <person name="Cannon C."/>
            <person name="Castanera R."/>
            <person name="Culley D."/>
            <person name="Daum C."/>
            <person name="Ezra D."/>
            <person name="Gonzalez J."/>
            <person name="Henrissat B."/>
            <person name="Kuo A."/>
            <person name="Liang C."/>
            <person name="Lipzen A."/>
            <person name="Lutzoni F."/>
            <person name="Magnuson J."/>
            <person name="Mondo S."/>
            <person name="Nolan M."/>
            <person name="Ohm R."/>
            <person name="Pangilinan J."/>
            <person name="Park H.-J."/>
            <person name="Ramirez L."/>
            <person name="Alfaro M."/>
            <person name="Sun H."/>
            <person name="Tritt A."/>
            <person name="Yoshinaga Y."/>
            <person name="Zwiers L.-H."/>
            <person name="Turgeon B."/>
            <person name="Goodwin S."/>
            <person name="Spatafora J."/>
            <person name="Crous P."/>
            <person name="Grigoriev I."/>
        </authorList>
    </citation>
    <scope>NUCLEOTIDE SEQUENCE</scope>
    <source>
        <strain evidence="1">ATCC 200398</strain>
    </source>
</reference>
<dbReference type="Proteomes" id="UP000799755">
    <property type="component" value="Unassembled WGS sequence"/>
</dbReference>
<proteinExistence type="predicted"/>